<feature type="non-terminal residue" evidence="1">
    <location>
        <position position="1"/>
    </location>
</feature>
<reference evidence="1" key="1">
    <citation type="submission" date="2021-06" db="EMBL/GenBank/DDBJ databases">
        <authorList>
            <person name="Kallberg Y."/>
            <person name="Tangrot J."/>
            <person name="Rosling A."/>
        </authorList>
    </citation>
    <scope>NUCLEOTIDE SEQUENCE</scope>
    <source>
        <strain evidence="1">MA453B</strain>
    </source>
</reference>
<dbReference type="OrthoDB" id="2391367at2759"/>
<keyword evidence="2" id="KW-1185">Reference proteome</keyword>
<evidence type="ECO:0000313" key="2">
    <source>
        <dbReference type="Proteomes" id="UP000789405"/>
    </source>
</evidence>
<name>A0A9N9K6H4_9GLOM</name>
<gene>
    <name evidence="1" type="ORF">DERYTH_LOCUS25333</name>
</gene>
<proteinExistence type="predicted"/>
<dbReference type="EMBL" id="CAJVPY010046561">
    <property type="protein sequence ID" value="CAG8810626.1"/>
    <property type="molecule type" value="Genomic_DNA"/>
</dbReference>
<organism evidence="1 2">
    <name type="scientific">Dentiscutata erythropus</name>
    <dbReference type="NCBI Taxonomy" id="1348616"/>
    <lineage>
        <taxon>Eukaryota</taxon>
        <taxon>Fungi</taxon>
        <taxon>Fungi incertae sedis</taxon>
        <taxon>Mucoromycota</taxon>
        <taxon>Glomeromycotina</taxon>
        <taxon>Glomeromycetes</taxon>
        <taxon>Diversisporales</taxon>
        <taxon>Gigasporaceae</taxon>
        <taxon>Dentiscutata</taxon>
    </lineage>
</organism>
<evidence type="ECO:0000313" key="1">
    <source>
        <dbReference type="EMBL" id="CAG8810626.1"/>
    </source>
</evidence>
<protein>
    <submittedName>
        <fullName evidence="1">2111_t:CDS:1</fullName>
    </submittedName>
</protein>
<dbReference type="AlphaFoldDB" id="A0A9N9K6H4"/>
<accession>A0A9N9K6H4</accession>
<sequence length="78" mass="8692">AGPGGSEAFYLIEPGNYETWARSQDVLITFRIGHESWTRQYSPIPDGVNAYYKVCGFNDIVYKQGKPQGEHKPLAVDG</sequence>
<comment type="caution">
    <text evidence="1">The sequence shown here is derived from an EMBL/GenBank/DDBJ whole genome shotgun (WGS) entry which is preliminary data.</text>
</comment>
<dbReference type="Proteomes" id="UP000789405">
    <property type="component" value="Unassembled WGS sequence"/>
</dbReference>